<accession>A0A4W5RXQ4</accession>
<dbReference type="GO" id="GO:0048038">
    <property type="term" value="F:quinone binding"/>
    <property type="evidence" value="ECO:0007669"/>
    <property type="project" value="TreeGrafter"/>
</dbReference>
<keyword evidence="4" id="KW-0444">Lipid biosynthesis</keyword>
<evidence type="ECO:0000313" key="5">
    <source>
        <dbReference type="Ensembl" id="ENSHHUP00000091243.1"/>
    </source>
</evidence>
<evidence type="ECO:0000256" key="2">
    <source>
        <dbReference type="ARBA" id="ARBA00006484"/>
    </source>
</evidence>
<dbReference type="GO" id="GO:0016616">
    <property type="term" value="F:oxidoreductase activity, acting on the CH-OH group of donors, NAD or NADP as acceptor"/>
    <property type="evidence" value="ECO:0007669"/>
    <property type="project" value="TreeGrafter"/>
</dbReference>
<comment type="pathway">
    <text evidence="1">Lipid metabolism; fatty acid biosynthesis.</text>
</comment>
<dbReference type="AlphaFoldDB" id="A0A4W5RXQ4"/>
<dbReference type="InterPro" id="IPR002347">
    <property type="entry name" value="SDR_fam"/>
</dbReference>
<dbReference type="Pfam" id="PF00106">
    <property type="entry name" value="adh_short"/>
    <property type="match status" value="1"/>
</dbReference>
<dbReference type="SUPFAM" id="SSF51735">
    <property type="entry name" value="NAD(P)-binding Rossmann-fold domains"/>
    <property type="match status" value="1"/>
</dbReference>
<keyword evidence="6" id="KW-1185">Reference proteome</keyword>
<reference evidence="5" key="2">
    <citation type="submission" date="2025-08" db="UniProtKB">
        <authorList>
            <consortium name="Ensembl"/>
        </authorList>
    </citation>
    <scope>IDENTIFICATION</scope>
</reference>
<dbReference type="STRING" id="62062.ENSHHUP00000091243"/>
<keyword evidence="4" id="KW-0443">Lipid metabolism</keyword>
<organism evidence="5 6">
    <name type="scientific">Hucho hucho</name>
    <name type="common">huchen</name>
    <dbReference type="NCBI Taxonomy" id="62062"/>
    <lineage>
        <taxon>Eukaryota</taxon>
        <taxon>Metazoa</taxon>
        <taxon>Chordata</taxon>
        <taxon>Craniata</taxon>
        <taxon>Vertebrata</taxon>
        <taxon>Euteleostomi</taxon>
        <taxon>Actinopterygii</taxon>
        <taxon>Neopterygii</taxon>
        <taxon>Teleostei</taxon>
        <taxon>Protacanthopterygii</taxon>
        <taxon>Salmoniformes</taxon>
        <taxon>Salmonidae</taxon>
        <taxon>Salmoninae</taxon>
        <taxon>Hucho</taxon>
    </lineage>
</organism>
<keyword evidence="3" id="KW-0560">Oxidoreductase</keyword>
<keyword evidence="4" id="KW-0275">Fatty acid biosynthesis</keyword>
<dbReference type="PANTHER" id="PTHR42760">
    <property type="entry name" value="SHORT-CHAIN DEHYDROGENASES/REDUCTASES FAMILY MEMBER"/>
    <property type="match status" value="1"/>
</dbReference>
<evidence type="ECO:0000256" key="4">
    <source>
        <dbReference type="ARBA" id="ARBA00023160"/>
    </source>
</evidence>
<protein>
    <submittedName>
        <fullName evidence="5">Hydroxysteroid (17-beta) dehydrogenase 8</fullName>
    </submittedName>
</protein>
<dbReference type="Ensembl" id="ENSHHUT00000094057.1">
    <property type="protein sequence ID" value="ENSHHUP00000091243.1"/>
    <property type="gene ID" value="ENSHHUG00000052650.1"/>
</dbReference>
<evidence type="ECO:0000313" key="6">
    <source>
        <dbReference type="Proteomes" id="UP000314982"/>
    </source>
</evidence>
<dbReference type="PANTHER" id="PTHR42760:SF83">
    <property type="entry name" value="(3R)-3-HYDROXYACYL-COA DEHYDROGENASE"/>
    <property type="match status" value="1"/>
</dbReference>
<name>A0A4W5RXQ4_9TELE</name>
<proteinExistence type="inferred from homology"/>
<dbReference type="Proteomes" id="UP000314982">
    <property type="component" value="Unassembled WGS sequence"/>
</dbReference>
<evidence type="ECO:0000256" key="3">
    <source>
        <dbReference type="ARBA" id="ARBA00023002"/>
    </source>
</evidence>
<keyword evidence="4" id="KW-0276">Fatty acid metabolism</keyword>
<dbReference type="GO" id="GO:0006633">
    <property type="term" value="P:fatty acid biosynthetic process"/>
    <property type="evidence" value="ECO:0007669"/>
    <property type="project" value="UniProtKB-KW"/>
</dbReference>
<reference evidence="5" key="3">
    <citation type="submission" date="2025-09" db="UniProtKB">
        <authorList>
            <consortium name="Ensembl"/>
        </authorList>
    </citation>
    <scope>IDENTIFICATION</scope>
</reference>
<dbReference type="InterPro" id="IPR036291">
    <property type="entry name" value="NAD(P)-bd_dom_sf"/>
</dbReference>
<evidence type="ECO:0000256" key="1">
    <source>
        <dbReference type="ARBA" id="ARBA00005194"/>
    </source>
</evidence>
<reference evidence="6" key="1">
    <citation type="submission" date="2018-06" db="EMBL/GenBank/DDBJ databases">
        <title>Genome assembly of Danube salmon.</title>
        <authorList>
            <person name="Macqueen D.J."/>
            <person name="Gundappa M.K."/>
        </authorList>
    </citation>
    <scope>NUCLEOTIDE SEQUENCE [LARGE SCALE GENOMIC DNA]</scope>
</reference>
<sequence length="198" mass="21122">MRATTRLISRLTVITGGSEIGQAICQQFASEGATVVVADISEESDHIAAAVDVSSRESVENDTLLQCRYFQPPSVCVNAAGVTQDEFLLKMEEDFDKVIQATFLLTQAVGKALVASGAPKRCIITVGSNVGKVGNIEQANYSASKAVVEGTPWLCNMRFPKHQAEIKFAKYVVGACVHLIGSRKGSALGSDFSIQILP</sequence>
<comment type="similarity">
    <text evidence="2">Belongs to the short-chain dehydrogenases/reductases (SDR) family.</text>
</comment>
<dbReference type="Gene3D" id="3.40.50.720">
    <property type="entry name" value="NAD(P)-binding Rossmann-like Domain"/>
    <property type="match status" value="1"/>
</dbReference>
<dbReference type="GeneTree" id="ENSGT00940000160668"/>